<protein>
    <submittedName>
        <fullName evidence="1">Uncharacterized protein</fullName>
    </submittedName>
</protein>
<accession>A0ACC3CDQ9</accession>
<sequence length="339" mass="33777">MDASTTQPAPLMATPSTRFDAEAVEGLSRGCEGTAAMAWTVLFVLLSSSSFLATLSATPYPALTAVGVVGAPIALASIPLLLLWPPHAARTLAAYTAYIVTPIALAAARPATGAVGHAVDAACVAALWAPLETRLLPPALSATGTVAVWGMCTGLLSAVTVFSVVRPAAVPIGYTYALSAGDVAVGAAAAVLGAVSVLPTAMAVGTAGRPHSLAASPVEAKGGLAIALYASALAEEILFRGLVQNLLTDTLGDAYGRGVPLVLAAGVYAASHLRSRQRGSRGGGGGVAPPGSRGGWNFPAATVAGVSGLVYGGVWAVTGKVTVAAGTHAAVNWVWRVFF</sequence>
<reference evidence="1" key="1">
    <citation type="submission" date="2019-11" db="EMBL/GenBank/DDBJ databases">
        <title>Nori genome reveals adaptations in red seaweeds to the harsh intertidal environment.</title>
        <authorList>
            <person name="Wang D."/>
            <person name="Mao Y."/>
        </authorList>
    </citation>
    <scope>NUCLEOTIDE SEQUENCE</scope>
    <source>
        <tissue evidence="1">Gametophyte</tissue>
    </source>
</reference>
<dbReference type="EMBL" id="CM020620">
    <property type="protein sequence ID" value="KAK1867906.1"/>
    <property type="molecule type" value="Genomic_DNA"/>
</dbReference>
<name>A0ACC3CDQ9_PYRYE</name>
<keyword evidence="2" id="KW-1185">Reference proteome</keyword>
<organism evidence="1 2">
    <name type="scientific">Pyropia yezoensis</name>
    <name type="common">Susabi-nori</name>
    <name type="synonym">Porphyra yezoensis</name>
    <dbReference type="NCBI Taxonomy" id="2788"/>
    <lineage>
        <taxon>Eukaryota</taxon>
        <taxon>Rhodophyta</taxon>
        <taxon>Bangiophyceae</taxon>
        <taxon>Bangiales</taxon>
        <taxon>Bangiaceae</taxon>
        <taxon>Pyropia</taxon>
    </lineage>
</organism>
<comment type="caution">
    <text evidence="1">The sequence shown here is derived from an EMBL/GenBank/DDBJ whole genome shotgun (WGS) entry which is preliminary data.</text>
</comment>
<dbReference type="Proteomes" id="UP000798662">
    <property type="component" value="Chromosome 3"/>
</dbReference>
<evidence type="ECO:0000313" key="2">
    <source>
        <dbReference type="Proteomes" id="UP000798662"/>
    </source>
</evidence>
<evidence type="ECO:0000313" key="1">
    <source>
        <dbReference type="EMBL" id="KAK1867906.1"/>
    </source>
</evidence>
<proteinExistence type="predicted"/>
<gene>
    <name evidence="1" type="ORF">I4F81_010403</name>
</gene>